<dbReference type="EMBL" id="QZEZ01000002">
    <property type="protein sequence ID" value="RJK97247.1"/>
    <property type="molecule type" value="Genomic_DNA"/>
</dbReference>
<dbReference type="PANTHER" id="PTHR34310:SF9">
    <property type="entry name" value="BLR5716 PROTEIN"/>
    <property type="match status" value="1"/>
</dbReference>
<dbReference type="OrthoDB" id="285364at2"/>
<accession>A0A3A3Z8S7</accession>
<dbReference type="Proteomes" id="UP000265614">
    <property type="component" value="Unassembled WGS sequence"/>
</dbReference>
<protein>
    <submittedName>
        <fullName evidence="2">DUF427 domain-containing protein</fullName>
    </submittedName>
</protein>
<dbReference type="PANTHER" id="PTHR34310">
    <property type="entry name" value="DUF427 DOMAIN PROTEIN (AFU_ORTHOLOGUE AFUA_3G02220)"/>
    <property type="match status" value="1"/>
</dbReference>
<evidence type="ECO:0000259" key="1">
    <source>
        <dbReference type="Pfam" id="PF04248"/>
    </source>
</evidence>
<comment type="caution">
    <text evidence="2">The sequence shown here is derived from an EMBL/GenBank/DDBJ whole genome shotgun (WGS) entry which is preliminary data.</text>
</comment>
<reference evidence="2 3" key="1">
    <citation type="submission" date="2018-09" db="EMBL/GenBank/DDBJ databases">
        <title>YIM 75000 draft genome.</title>
        <authorList>
            <person name="Tang S."/>
            <person name="Feng Y."/>
        </authorList>
    </citation>
    <scope>NUCLEOTIDE SEQUENCE [LARGE SCALE GENOMIC DNA]</scope>
    <source>
        <strain evidence="2 3">YIM 75000</strain>
    </source>
</reference>
<keyword evidence="3" id="KW-1185">Reference proteome</keyword>
<sequence>MDGLVLGALDALRWQPVPSRVRGSLGGAVVVDSARAALVWEPRRVVPTYAAPPADVTAGLIEAAADPRSWEDVGLPLPGATPRPVLDPSVAFAVHTAAGTPLTLRTGGGEAAAFRLDDPDLPGWLLLDFAGFDAWWEEDEPVLAHPRDPFHRVDALRSSRQVVVELDGVVLARSDRPLVVLETMLPPRSYLPREDVTARLVPSAKRTRCPYKGLASSWSLLLGDRLEEDVAWSYEDPVPEAPALRGRVAFYDERVDVVVDGVRRERPLTPWSPRPRS</sequence>
<dbReference type="Gene3D" id="2.170.150.40">
    <property type="entry name" value="Domain of unknown function (DUF427)"/>
    <property type="match status" value="2"/>
</dbReference>
<dbReference type="InterPro" id="IPR038694">
    <property type="entry name" value="DUF427_sf"/>
</dbReference>
<dbReference type="Pfam" id="PF04248">
    <property type="entry name" value="NTP_transf_9"/>
    <property type="match status" value="1"/>
</dbReference>
<name>A0A3A3Z8S7_9ACTN</name>
<evidence type="ECO:0000313" key="3">
    <source>
        <dbReference type="Proteomes" id="UP000265614"/>
    </source>
</evidence>
<gene>
    <name evidence="2" type="ORF">D5H78_07875</name>
</gene>
<evidence type="ECO:0000313" key="2">
    <source>
        <dbReference type="EMBL" id="RJK97247.1"/>
    </source>
</evidence>
<organism evidence="2 3">
    <name type="scientific">Vallicoccus soli</name>
    <dbReference type="NCBI Taxonomy" id="2339232"/>
    <lineage>
        <taxon>Bacteria</taxon>
        <taxon>Bacillati</taxon>
        <taxon>Actinomycetota</taxon>
        <taxon>Actinomycetes</taxon>
        <taxon>Motilibacterales</taxon>
        <taxon>Vallicoccaceae</taxon>
        <taxon>Vallicoccus</taxon>
    </lineage>
</organism>
<dbReference type="AlphaFoldDB" id="A0A3A3Z8S7"/>
<proteinExistence type="predicted"/>
<feature type="domain" description="DUF427" evidence="1">
    <location>
        <begin position="162"/>
        <end position="253"/>
    </location>
</feature>
<dbReference type="InterPro" id="IPR007361">
    <property type="entry name" value="DUF427"/>
</dbReference>